<gene>
    <name evidence="3" type="ORF">PECUL_23A043780</name>
</gene>
<protein>
    <submittedName>
        <fullName evidence="3">Uncharacterized protein</fullName>
    </submittedName>
</protein>
<dbReference type="PANTHER" id="PTHR11505">
    <property type="entry name" value="L1 TRANSPOSABLE ELEMENT-RELATED"/>
    <property type="match status" value="1"/>
</dbReference>
<dbReference type="InterPro" id="IPR004244">
    <property type="entry name" value="Transposase_22"/>
</dbReference>
<name>A0AAD1VJW2_PELCU</name>
<dbReference type="AlphaFoldDB" id="A0AAD1VJW2"/>
<sequence length="284" mass="31041">MVHTKKQSVSGTSAADSPRRYTGPMDGYMASQPEARDIRPPDKMAPATPERGNPEVALSDGDPPLHRTSPDLSPRILSKTDTGKLAQEIRAALREELGTDLASLEGRMDEVEAAAHESTQQHQATEVAVTRQGTLLLTLRRQVEDLQNRSRRNNIRVRGLPEADAAPLATTLEALFRQVLGADAPPELHLMNAHRALGPPRQDGSPKDVICCLRDGDLNEQIMNAARGKMTIRFRDADISLFQDLIRNWITKEVLAARQDPLAPLHTSGTIPQQGRWGGPAGAE</sequence>
<dbReference type="Gene3D" id="3.30.70.1820">
    <property type="entry name" value="L1 transposable element, RRM domain"/>
    <property type="match status" value="1"/>
</dbReference>
<feature type="coiled-coil region" evidence="1">
    <location>
        <begin position="94"/>
        <end position="121"/>
    </location>
</feature>
<reference evidence="3" key="1">
    <citation type="submission" date="2022-03" db="EMBL/GenBank/DDBJ databases">
        <authorList>
            <person name="Alioto T."/>
            <person name="Alioto T."/>
            <person name="Gomez Garrido J."/>
        </authorList>
    </citation>
    <scope>NUCLEOTIDE SEQUENCE</scope>
</reference>
<dbReference type="Proteomes" id="UP001295444">
    <property type="component" value="Chromosome 01"/>
</dbReference>
<feature type="region of interest" description="Disordered" evidence="2">
    <location>
        <begin position="1"/>
        <end position="81"/>
    </location>
</feature>
<proteinExistence type="predicted"/>
<evidence type="ECO:0000256" key="1">
    <source>
        <dbReference type="SAM" id="Coils"/>
    </source>
</evidence>
<keyword evidence="1" id="KW-0175">Coiled coil</keyword>
<evidence type="ECO:0000256" key="2">
    <source>
        <dbReference type="SAM" id="MobiDB-lite"/>
    </source>
</evidence>
<evidence type="ECO:0000313" key="3">
    <source>
        <dbReference type="EMBL" id="CAH2219856.1"/>
    </source>
</evidence>
<keyword evidence="4" id="KW-1185">Reference proteome</keyword>
<organism evidence="3 4">
    <name type="scientific">Pelobates cultripes</name>
    <name type="common">Western spadefoot toad</name>
    <dbReference type="NCBI Taxonomy" id="61616"/>
    <lineage>
        <taxon>Eukaryota</taxon>
        <taxon>Metazoa</taxon>
        <taxon>Chordata</taxon>
        <taxon>Craniata</taxon>
        <taxon>Vertebrata</taxon>
        <taxon>Euteleostomi</taxon>
        <taxon>Amphibia</taxon>
        <taxon>Batrachia</taxon>
        <taxon>Anura</taxon>
        <taxon>Pelobatoidea</taxon>
        <taxon>Pelobatidae</taxon>
        <taxon>Pelobates</taxon>
    </lineage>
</organism>
<dbReference type="EMBL" id="OW240912">
    <property type="protein sequence ID" value="CAH2219856.1"/>
    <property type="molecule type" value="Genomic_DNA"/>
</dbReference>
<accession>A0AAD1VJW2</accession>
<evidence type="ECO:0000313" key="4">
    <source>
        <dbReference type="Proteomes" id="UP001295444"/>
    </source>
</evidence>